<reference evidence="1" key="1">
    <citation type="submission" date="2021-01" db="EMBL/GenBank/DDBJ databases">
        <authorList>
            <consortium name="Genoscope - CEA"/>
            <person name="William W."/>
        </authorList>
    </citation>
    <scope>NUCLEOTIDE SEQUENCE</scope>
</reference>
<dbReference type="EMBL" id="CAJJDM010000060">
    <property type="protein sequence ID" value="CAD8078185.1"/>
    <property type="molecule type" value="Genomic_DNA"/>
</dbReference>
<gene>
    <name evidence="1" type="ORF">PPRIM_AZ9-3.1.T0590207</name>
</gene>
<dbReference type="OMA" id="AYQRTII"/>
<proteinExistence type="predicted"/>
<sequence length="100" mass="11423">MGCIALKSDQLKNTQKQALQLSQTQQIQCEEQSKLQMTKSPLSCSIRATSINNSKPISKEKQIRIEKLLFNKKNNINGNLFQCPQEEQAYQRTIIRLIAS</sequence>
<evidence type="ECO:0000313" key="2">
    <source>
        <dbReference type="Proteomes" id="UP000688137"/>
    </source>
</evidence>
<protein>
    <submittedName>
        <fullName evidence="1">Uncharacterized protein</fullName>
    </submittedName>
</protein>
<comment type="caution">
    <text evidence="1">The sequence shown here is derived from an EMBL/GenBank/DDBJ whole genome shotgun (WGS) entry which is preliminary data.</text>
</comment>
<organism evidence="1 2">
    <name type="scientific">Paramecium primaurelia</name>
    <dbReference type="NCBI Taxonomy" id="5886"/>
    <lineage>
        <taxon>Eukaryota</taxon>
        <taxon>Sar</taxon>
        <taxon>Alveolata</taxon>
        <taxon>Ciliophora</taxon>
        <taxon>Intramacronucleata</taxon>
        <taxon>Oligohymenophorea</taxon>
        <taxon>Peniculida</taxon>
        <taxon>Parameciidae</taxon>
        <taxon>Paramecium</taxon>
    </lineage>
</organism>
<keyword evidence="2" id="KW-1185">Reference proteome</keyword>
<dbReference type="AlphaFoldDB" id="A0A8S1MN52"/>
<name>A0A8S1MN52_PARPR</name>
<accession>A0A8S1MN52</accession>
<dbReference type="Proteomes" id="UP000688137">
    <property type="component" value="Unassembled WGS sequence"/>
</dbReference>
<evidence type="ECO:0000313" key="1">
    <source>
        <dbReference type="EMBL" id="CAD8078185.1"/>
    </source>
</evidence>